<comment type="caution">
    <text evidence="2">The sequence shown here is derived from an EMBL/GenBank/DDBJ whole genome shotgun (WGS) entry which is preliminary data.</text>
</comment>
<feature type="transmembrane region" description="Helical" evidence="1">
    <location>
        <begin position="56"/>
        <end position="75"/>
    </location>
</feature>
<proteinExistence type="predicted"/>
<reference evidence="2" key="1">
    <citation type="journal article" date="2014" name="Int. J. Syst. Evol. Microbiol.">
        <title>Complete genome sequence of Corynebacterium casei LMG S-19264T (=DSM 44701T), isolated from a smear-ripened cheese.</title>
        <authorList>
            <consortium name="US DOE Joint Genome Institute (JGI-PGF)"/>
            <person name="Walter F."/>
            <person name="Albersmeier A."/>
            <person name="Kalinowski J."/>
            <person name="Ruckert C."/>
        </authorList>
    </citation>
    <scope>NUCLEOTIDE SEQUENCE</scope>
    <source>
        <strain evidence="2">JCM 4790</strain>
    </source>
</reference>
<protein>
    <submittedName>
        <fullName evidence="2">Uncharacterized protein</fullName>
    </submittedName>
</protein>
<accession>A0A918NET4</accession>
<feature type="transmembrane region" description="Helical" evidence="1">
    <location>
        <begin position="82"/>
        <end position="100"/>
    </location>
</feature>
<sequence length="167" mass="17167">MTEKLLGRLSKRPWTERWLIRLLGAALSAAAYLLFIPWDLRDRPEGPGSTAGTTPVTGAGVVALALTLLLLAAYLGRRDARGWPLLLVAAPPTALLYASFRAHPDPDASPWPLTWAFVTLLIAAGTLVAASAARGSLGDEEDAAEGLFRAGAAGAAGAAGTSVGGPV</sequence>
<organism evidence="2 3">
    <name type="scientific">Streptomyces minutiscleroticus</name>
    <dbReference type="NCBI Taxonomy" id="68238"/>
    <lineage>
        <taxon>Bacteria</taxon>
        <taxon>Bacillati</taxon>
        <taxon>Actinomycetota</taxon>
        <taxon>Actinomycetes</taxon>
        <taxon>Kitasatosporales</taxon>
        <taxon>Streptomycetaceae</taxon>
        <taxon>Streptomyces</taxon>
    </lineage>
</organism>
<keyword evidence="1" id="KW-1133">Transmembrane helix</keyword>
<keyword evidence="1" id="KW-0812">Transmembrane</keyword>
<keyword evidence="3" id="KW-1185">Reference proteome</keyword>
<name>A0A918NET4_9ACTN</name>
<evidence type="ECO:0000256" key="1">
    <source>
        <dbReference type="SAM" id="Phobius"/>
    </source>
</evidence>
<dbReference type="AlphaFoldDB" id="A0A918NET4"/>
<reference evidence="2" key="2">
    <citation type="submission" date="2020-09" db="EMBL/GenBank/DDBJ databases">
        <authorList>
            <person name="Sun Q."/>
            <person name="Ohkuma M."/>
        </authorList>
    </citation>
    <scope>NUCLEOTIDE SEQUENCE</scope>
    <source>
        <strain evidence="2">JCM 4790</strain>
    </source>
</reference>
<feature type="transmembrane region" description="Helical" evidence="1">
    <location>
        <begin position="112"/>
        <end position="133"/>
    </location>
</feature>
<dbReference type="Proteomes" id="UP000619244">
    <property type="component" value="Unassembled WGS sequence"/>
</dbReference>
<evidence type="ECO:0000313" key="2">
    <source>
        <dbReference type="EMBL" id="GGX65110.1"/>
    </source>
</evidence>
<gene>
    <name evidence="2" type="ORF">GCM10010358_19340</name>
</gene>
<keyword evidence="1" id="KW-0472">Membrane</keyword>
<dbReference type="RefSeq" id="WP_190189757.1">
    <property type="nucleotide sequence ID" value="NZ_BMVU01000005.1"/>
</dbReference>
<evidence type="ECO:0000313" key="3">
    <source>
        <dbReference type="Proteomes" id="UP000619244"/>
    </source>
</evidence>
<feature type="transmembrane region" description="Helical" evidence="1">
    <location>
        <begin position="18"/>
        <end position="36"/>
    </location>
</feature>
<dbReference type="EMBL" id="BMVU01000005">
    <property type="protein sequence ID" value="GGX65110.1"/>
    <property type="molecule type" value="Genomic_DNA"/>
</dbReference>